<dbReference type="Pfam" id="PF03676">
    <property type="entry name" value="PHAF1"/>
    <property type="match status" value="1"/>
</dbReference>
<dbReference type="PANTHER" id="PTHR13465:SF2">
    <property type="entry name" value="PHAGOSOME ASSEMBLY FACTOR 1"/>
    <property type="match status" value="1"/>
</dbReference>
<dbReference type="Proteomes" id="UP001295794">
    <property type="component" value="Unassembled WGS sequence"/>
</dbReference>
<keyword evidence="3" id="KW-1185">Reference proteome</keyword>
<sequence length="383" mass="43471">MLSALDCDIRPGLGLGMFELGSSLWNILDLLRRMQHLFPRVEVKFDTDSSATTPIILHIRPHLDLLFTGTSQRLHTIILKLGFRDPPVSLRYKEHLLSSTEESLKRVAVSRVFGPTYPADDRADLRYPGVWFSFDADGMSDGLKSGTTQTEDRIRLQEVKRVIVTQKESDGDHRDALGEVTECASMNGDISRAIVKVHEGVTLYFHPTTSSEPIRIRLHESTAQDLMLDLGPPNKVHAKEDERMTIHATAHPRTGSESCYFYNYFQHGLDFLLSSTHVVIKIIIHSNIPGSPLFQRYKRCNWEIEGRPEDDEDDTPPRRGFYDRFETISHFLSPREPPPSMLLDRTDDEDALTLPNATTRLHGYDGIVLEVSESSQVVTVMLF</sequence>
<dbReference type="GO" id="GO:0043001">
    <property type="term" value="P:Golgi to plasma membrane protein transport"/>
    <property type="evidence" value="ECO:0007669"/>
    <property type="project" value="TreeGrafter"/>
</dbReference>
<dbReference type="GO" id="GO:0005802">
    <property type="term" value="C:trans-Golgi network"/>
    <property type="evidence" value="ECO:0007669"/>
    <property type="project" value="TreeGrafter"/>
</dbReference>
<protein>
    <submittedName>
        <fullName evidence="2">Uncharacterized protein</fullName>
    </submittedName>
</protein>
<comment type="similarity">
    <text evidence="1">Belongs to the PHAF1 family.</text>
</comment>
<dbReference type="PANTHER" id="PTHR13465">
    <property type="entry name" value="UPF0183 PROTEIN"/>
    <property type="match status" value="1"/>
</dbReference>
<proteinExistence type="inferred from homology"/>
<dbReference type="InterPro" id="IPR005373">
    <property type="entry name" value="PHAF1"/>
</dbReference>
<dbReference type="EMBL" id="CAVNYO010000405">
    <property type="protein sequence ID" value="CAK5275622.1"/>
    <property type="molecule type" value="Genomic_DNA"/>
</dbReference>
<comment type="caution">
    <text evidence="2">The sequence shown here is derived from an EMBL/GenBank/DDBJ whole genome shotgun (WGS) entry which is preliminary data.</text>
</comment>
<gene>
    <name evidence="2" type="ORF">MYCIT1_LOCUS23514</name>
</gene>
<accession>A0AAD2K2R1</accession>
<evidence type="ECO:0000313" key="2">
    <source>
        <dbReference type="EMBL" id="CAK5275622.1"/>
    </source>
</evidence>
<dbReference type="InterPro" id="IPR039156">
    <property type="entry name" value="PHAF1/BROMI"/>
</dbReference>
<dbReference type="AlphaFoldDB" id="A0AAD2K2R1"/>
<evidence type="ECO:0000256" key="1">
    <source>
        <dbReference type="ARBA" id="ARBA00024339"/>
    </source>
</evidence>
<name>A0AAD2K2R1_9AGAR</name>
<reference evidence="2" key="1">
    <citation type="submission" date="2023-11" db="EMBL/GenBank/DDBJ databases">
        <authorList>
            <person name="De Vega J J."/>
            <person name="De Vega J J."/>
        </authorList>
    </citation>
    <scope>NUCLEOTIDE SEQUENCE</scope>
</reference>
<evidence type="ECO:0000313" key="3">
    <source>
        <dbReference type="Proteomes" id="UP001295794"/>
    </source>
</evidence>
<organism evidence="2 3">
    <name type="scientific">Mycena citricolor</name>
    <dbReference type="NCBI Taxonomy" id="2018698"/>
    <lineage>
        <taxon>Eukaryota</taxon>
        <taxon>Fungi</taxon>
        <taxon>Dikarya</taxon>
        <taxon>Basidiomycota</taxon>
        <taxon>Agaricomycotina</taxon>
        <taxon>Agaricomycetes</taxon>
        <taxon>Agaricomycetidae</taxon>
        <taxon>Agaricales</taxon>
        <taxon>Marasmiineae</taxon>
        <taxon>Mycenaceae</taxon>
        <taxon>Mycena</taxon>
    </lineage>
</organism>